<dbReference type="Gene3D" id="3.40.50.150">
    <property type="entry name" value="Vaccinia Virus protein VP39"/>
    <property type="match status" value="1"/>
</dbReference>
<evidence type="ECO:0000256" key="3">
    <source>
        <dbReference type="SAM" id="Phobius"/>
    </source>
</evidence>
<dbReference type="SUPFAM" id="SSF53335">
    <property type="entry name" value="S-adenosyl-L-methionine-dependent methyltransferases"/>
    <property type="match status" value="1"/>
</dbReference>
<dbReference type="OrthoDB" id="9811589at2"/>
<evidence type="ECO:0000313" key="6">
    <source>
        <dbReference type="Proteomes" id="UP000238362"/>
    </source>
</evidence>
<keyword evidence="3" id="KW-1133">Transmembrane helix</keyword>
<dbReference type="PANTHER" id="PTHR43861:SF1">
    <property type="entry name" value="TRANS-ACONITATE 2-METHYLTRANSFERASE"/>
    <property type="match status" value="1"/>
</dbReference>
<gene>
    <name evidence="5" type="ORF">B0I33_11578</name>
</gene>
<sequence length="249" mass="26451">MTDVAYTDPELAALYDALNPWGPGDDFYLGLVLSATAVLDLGCGTGALLRAARERGHPGRLCGVDPAPAMLDVARARADVEWVLGDARSLGAVGEFDLVVMTGHAFQVLTGDDEIRASLAAVRAALTEHGRFAFETRNPAVRPWERWHPGHATGVTTAAGIPVRVEHEVRSVDGDLVTFTETFSAPGWPRPRVSRSTLRFPGAAAVSGFLAGAGLAVEQRFGDWARRPFSPASPEIVTVARRDPATTAA</sequence>
<evidence type="ECO:0000259" key="4">
    <source>
        <dbReference type="Pfam" id="PF13649"/>
    </source>
</evidence>
<dbReference type="Pfam" id="PF13649">
    <property type="entry name" value="Methyltransf_25"/>
    <property type="match status" value="1"/>
</dbReference>
<dbReference type="RefSeq" id="WP_106182488.1">
    <property type="nucleotide sequence ID" value="NZ_PVNH01000015.1"/>
</dbReference>
<evidence type="ECO:0000313" key="5">
    <source>
        <dbReference type="EMBL" id="PRX43460.1"/>
    </source>
</evidence>
<dbReference type="EMBL" id="PVNH01000015">
    <property type="protein sequence ID" value="PRX43460.1"/>
    <property type="molecule type" value="Genomic_DNA"/>
</dbReference>
<name>A0A2T0LKM3_9PSEU</name>
<dbReference type="GO" id="GO:0008168">
    <property type="term" value="F:methyltransferase activity"/>
    <property type="evidence" value="ECO:0007669"/>
    <property type="project" value="UniProtKB-KW"/>
</dbReference>
<dbReference type="GO" id="GO:0032259">
    <property type="term" value="P:methylation"/>
    <property type="evidence" value="ECO:0007669"/>
    <property type="project" value="UniProtKB-KW"/>
</dbReference>
<comment type="caution">
    <text evidence="5">The sequence shown here is derived from an EMBL/GenBank/DDBJ whole genome shotgun (WGS) entry which is preliminary data.</text>
</comment>
<evidence type="ECO:0000256" key="1">
    <source>
        <dbReference type="ARBA" id="ARBA00022603"/>
    </source>
</evidence>
<keyword evidence="3" id="KW-0812">Transmembrane</keyword>
<protein>
    <submittedName>
        <fullName evidence="5">Methyltransferase family protein</fullName>
    </submittedName>
</protein>
<dbReference type="Proteomes" id="UP000238362">
    <property type="component" value="Unassembled WGS sequence"/>
</dbReference>
<feature type="transmembrane region" description="Helical" evidence="3">
    <location>
        <begin position="27"/>
        <end position="49"/>
    </location>
</feature>
<keyword evidence="6" id="KW-1185">Reference proteome</keyword>
<accession>A0A2T0LKM3</accession>
<evidence type="ECO:0000256" key="2">
    <source>
        <dbReference type="ARBA" id="ARBA00022679"/>
    </source>
</evidence>
<dbReference type="InterPro" id="IPR029063">
    <property type="entry name" value="SAM-dependent_MTases_sf"/>
</dbReference>
<dbReference type="CDD" id="cd02440">
    <property type="entry name" value="AdoMet_MTases"/>
    <property type="match status" value="1"/>
</dbReference>
<keyword evidence="3" id="KW-0472">Membrane</keyword>
<reference evidence="5 6" key="1">
    <citation type="submission" date="2018-03" db="EMBL/GenBank/DDBJ databases">
        <title>Genomic Encyclopedia of Type Strains, Phase III (KMG-III): the genomes of soil and plant-associated and newly described type strains.</title>
        <authorList>
            <person name="Whitman W."/>
        </authorList>
    </citation>
    <scope>NUCLEOTIDE SEQUENCE [LARGE SCALE GENOMIC DNA]</scope>
    <source>
        <strain evidence="5 6">CGMCC 4.7125</strain>
    </source>
</reference>
<keyword evidence="1 5" id="KW-0489">Methyltransferase</keyword>
<dbReference type="AlphaFoldDB" id="A0A2T0LKM3"/>
<dbReference type="PANTHER" id="PTHR43861">
    <property type="entry name" value="TRANS-ACONITATE 2-METHYLTRANSFERASE-RELATED"/>
    <property type="match status" value="1"/>
</dbReference>
<dbReference type="InterPro" id="IPR041698">
    <property type="entry name" value="Methyltransf_25"/>
</dbReference>
<organism evidence="5 6">
    <name type="scientific">Prauserella shujinwangii</name>
    <dbReference type="NCBI Taxonomy" id="1453103"/>
    <lineage>
        <taxon>Bacteria</taxon>
        <taxon>Bacillati</taxon>
        <taxon>Actinomycetota</taxon>
        <taxon>Actinomycetes</taxon>
        <taxon>Pseudonocardiales</taxon>
        <taxon>Pseudonocardiaceae</taxon>
        <taxon>Prauserella</taxon>
    </lineage>
</organism>
<proteinExistence type="predicted"/>
<keyword evidence="2 5" id="KW-0808">Transferase</keyword>
<feature type="domain" description="Methyltransferase" evidence="4">
    <location>
        <begin position="38"/>
        <end position="130"/>
    </location>
</feature>